<reference evidence="4" key="1">
    <citation type="submission" date="2019-12" db="EMBL/GenBank/DDBJ databases">
        <title>High-Quality draft genome sequences of three cyanobacteria isolated from the limestone walls of the Old Cathedral of Coimbra.</title>
        <authorList>
            <person name="Tiago I."/>
            <person name="Soares F."/>
            <person name="Portugal A."/>
        </authorList>
    </citation>
    <scope>NUCLEOTIDE SEQUENCE</scope>
    <source>
        <strain evidence="4">A</strain>
    </source>
</reference>
<evidence type="ECO:0000256" key="2">
    <source>
        <dbReference type="SAM" id="SignalP"/>
    </source>
</evidence>
<keyword evidence="1 2" id="KW-0732">Signal</keyword>
<dbReference type="RefSeq" id="WP_162421308.1">
    <property type="nucleotide sequence ID" value="NZ_WVIE01000001.1"/>
</dbReference>
<feature type="chain" id="PRO_5035312353" evidence="2">
    <location>
        <begin position="32"/>
        <end position="176"/>
    </location>
</feature>
<feature type="signal peptide" evidence="2">
    <location>
        <begin position="1"/>
        <end position="31"/>
    </location>
</feature>
<evidence type="ECO:0000256" key="1">
    <source>
        <dbReference type="ARBA" id="ARBA00022729"/>
    </source>
</evidence>
<evidence type="ECO:0000259" key="3">
    <source>
        <dbReference type="Pfam" id="PF13505"/>
    </source>
</evidence>
<dbReference type="SUPFAM" id="SSF56925">
    <property type="entry name" value="OMPA-like"/>
    <property type="match status" value="1"/>
</dbReference>
<protein>
    <submittedName>
        <fullName evidence="4">Outer membrane beta-barrel protein</fullName>
    </submittedName>
</protein>
<sequence>MKLSLKSFATLSTVSALVVAPLFMGAGSASAQAVRFDGSYVGGGIAAGVTNGGRDNDAANFGGNIQGRFAVPNAPVSVRGSVLFNDKNSTVIPTLSYDIPLSRNTNVYAGAGYSFVQNDGRPTPLGNKDAAVIQAGVESEVTRGVIIYSDAKYGINAYEGSGAGAVSLQGGVGLRF</sequence>
<gene>
    <name evidence="4" type="ORF">GS601_01140</name>
</gene>
<dbReference type="Pfam" id="PF13505">
    <property type="entry name" value="OMP_b-brl"/>
    <property type="match status" value="1"/>
</dbReference>
<proteinExistence type="predicted"/>
<evidence type="ECO:0000313" key="4">
    <source>
        <dbReference type="EMBL" id="NDJ15904.1"/>
    </source>
</evidence>
<accession>A0A8J8CGS6</accession>
<feature type="domain" description="Outer membrane protein beta-barrel" evidence="3">
    <location>
        <begin position="22"/>
        <end position="176"/>
    </location>
</feature>
<keyword evidence="5" id="KW-1185">Reference proteome</keyword>
<dbReference type="AlphaFoldDB" id="A0A8J8CGS6"/>
<evidence type="ECO:0000313" key="5">
    <source>
        <dbReference type="Proteomes" id="UP000646053"/>
    </source>
</evidence>
<dbReference type="InterPro" id="IPR011250">
    <property type="entry name" value="OMP/PagP_B-barrel"/>
</dbReference>
<comment type="caution">
    <text evidence="4">The sequence shown here is derived from an EMBL/GenBank/DDBJ whole genome shotgun (WGS) entry which is preliminary data.</text>
</comment>
<dbReference type="InterPro" id="IPR027385">
    <property type="entry name" value="Beta-barrel_OMP"/>
</dbReference>
<name>A0A8J8CGS6_9CYAN</name>
<dbReference type="Proteomes" id="UP000646053">
    <property type="component" value="Unassembled WGS sequence"/>
</dbReference>
<dbReference type="EMBL" id="WVIE01000001">
    <property type="protein sequence ID" value="NDJ15904.1"/>
    <property type="molecule type" value="Genomic_DNA"/>
</dbReference>
<organism evidence="4 5">
    <name type="scientific">Myxacorys almedinensis A</name>
    <dbReference type="NCBI Taxonomy" id="2690445"/>
    <lineage>
        <taxon>Bacteria</taxon>
        <taxon>Bacillati</taxon>
        <taxon>Cyanobacteriota</taxon>
        <taxon>Cyanophyceae</taxon>
        <taxon>Leptolyngbyales</taxon>
        <taxon>Leptolyngbyaceae</taxon>
        <taxon>Myxacorys</taxon>
        <taxon>Myxacorys almedinensis</taxon>
    </lineage>
</organism>